<dbReference type="AlphaFoldDB" id="A0AAE9YUH0"/>
<proteinExistence type="predicted"/>
<sequence length="174" mass="19482">MAACSTKVTSIRQADHSLQLQQQEGYLLLAVDTDVNINEILLTGEKRISLTAKDLRQGKNFILVKLPAGDYKIAMVVLLSGSGDDIKFLLDNEFEGLWDFTIEAKQISYAGHLTMSGTKKYYTSASTRVALINKSSFALEYLQENFPELLVNHSVRYFGPGEDDFFNFVSQGRN</sequence>
<dbReference type="RefSeq" id="WP_044830812.1">
    <property type="nucleotide sequence ID" value="NZ_CP059735.1"/>
</dbReference>
<protein>
    <submittedName>
        <fullName evidence="1">Uncharacterized protein</fullName>
    </submittedName>
</protein>
<reference evidence="1 2" key="1">
    <citation type="journal article" date="2015" name="Genome Announc.">
        <title>Draft Genome Sequences of Marine Isolates of Thalassomonas viridans and Thalassomonas actiniarum.</title>
        <authorList>
            <person name="Olonade I."/>
            <person name="van Zyl L.J."/>
            <person name="Trindade M."/>
        </authorList>
    </citation>
    <scope>NUCLEOTIDE SEQUENCE [LARGE SCALE GENOMIC DNA]</scope>
    <source>
        <strain evidence="1 2">A5K-106</strain>
    </source>
</reference>
<keyword evidence="2" id="KW-1185">Reference proteome</keyword>
<organism evidence="1 2">
    <name type="scientific">Thalassomonas actiniarum</name>
    <dbReference type="NCBI Taxonomy" id="485447"/>
    <lineage>
        <taxon>Bacteria</taxon>
        <taxon>Pseudomonadati</taxon>
        <taxon>Pseudomonadota</taxon>
        <taxon>Gammaproteobacteria</taxon>
        <taxon>Alteromonadales</taxon>
        <taxon>Colwelliaceae</taxon>
        <taxon>Thalassomonas</taxon>
    </lineage>
</organism>
<evidence type="ECO:0000313" key="1">
    <source>
        <dbReference type="EMBL" id="WDE00649.1"/>
    </source>
</evidence>
<evidence type="ECO:0000313" key="2">
    <source>
        <dbReference type="Proteomes" id="UP000032568"/>
    </source>
</evidence>
<dbReference type="Proteomes" id="UP000032568">
    <property type="component" value="Chromosome"/>
</dbReference>
<accession>A0AAE9YUH0</accession>
<gene>
    <name evidence="1" type="ORF">SG35_008455</name>
</gene>
<name>A0AAE9YUH0_9GAMM</name>
<reference evidence="1 2" key="2">
    <citation type="journal article" date="2022" name="Mar. Drugs">
        <title>Bioassay-Guided Fractionation Leads to the Detection of Cholic Acid Generated by the Rare Thalassomonas sp.</title>
        <authorList>
            <person name="Pheiffer F."/>
            <person name="Schneider Y.K."/>
            <person name="Hansen E.H."/>
            <person name="Andersen J.H."/>
            <person name="Isaksson J."/>
            <person name="Busche T."/>
            <person name="R C."/>
            <person name="Kalinowski J."/>
            <person name="Zyl L.V."/>
            <person name="Trindade M."/>
        </authorList>
    </citation>
    <scope>NUCLEOTIDE SEQUENCE [LARGE SCALE GENOMIC DNA]</scope>
    <source>
        <strain evidence="1 2">A5K-106</strain>
    </source>
</reference>
<dbReference type="EMBL" id="CP059735">
    <property type="protein sequence ID" value="WDE00649.1"/>
    <property type="molecule type" value="Genomic_DNA"/>
</dbReference>
<dbReference type="KEGG" id="tact:SG35_008455"/>